<dbReference type="Proteomes" id="UP000515561">
    <property type="component" value="Chromosome"/>
</dbReference>
<dbReference type="AlphaFoldDB" id="A0A6S6R0E7"/>
<accession>A0A6S6R0E7</accession>
<name>A0A6S6R0E7_9FIRM</name>
<dbReference type="InterPro" id="IPR036249">
    <property type="entry name" value="Thioredoxin-like_sf"/>
</dbReference>
<dbReference type="RefSeq" id="WP_243167863.1">
    <property type="nucleotide sequence ID" value="NZ_AP023367.1"/>
</dbReference>
<dbReference type="Gene3D" id="3.40.30.10">
    <property type="entry name" value="Glutaredoxin"/>
    <property type="match status" value="1"/>
</dbReference>
<dbReference type="KEGG" id="acel:acsn021_44920"/>
<gene>
    <name evidence="1" type="ORF">acsn021_44920</name>
</gene>
<dbReference type="EMBL" id="AP023367">
    <property type="protein sequence ID" value="BCJ96923.1"/>
    <property type="molecule type" value="Genomic_DNA"/>
</dbReference>
<dbReference type="SUPFAM" id="SSF52833">
    <property type="entry name" value="Thioredoxin-like"/>
    <property type="match status" value="1"/>
</dbReference>
<keyword evidence="2" id="KW-1185">Reference proteome</keyword>
<evidence type="ECO:0000313" key="1">
    <source>
        <dbReference type="EMBL" id="BCJ96923.1"/>
    </source>
</evidence>
<evidence type="ECO:0000313" key="2">
    <source>
        <dbReference type="Proteomes" id="UP000515561"/>
    </source>
</evidence>
<protein>
    <submittedName>
        <fullName evidence="1">Uncharacterized protein</fullName>
    </submittedName>
</protein>
<reference evidence="1 2" key="1">
    <citation type="journal article" date="2016" name="Int. J. Syst. Evol. Microbiol.">
        <title>Descriptions of Anaerotaenia torta gen. nov., sp. nov. and Anaerocolumna cellulosilytica gen. nov., sp. nov. isolated from a methanogenic reactor of cattle waste.</title>
        <authorList>
            <person name="Uek A."/>
            <person name="Ohtaki Y."/>
            <person name="Kaku N."/>
            <person name="Ueki K."/>
        </authorList>
    </citation>
    <scope>NUCLEOTIDE SEQUENCE [LARGE SCALE GENOMIC DNA]</scope>
    <source>
        <strain evidence="1 2">SN021</strain>
    </source>
</reference>
<sequence length="116" mass="13001">MKVLMYGAEICPGCVKAKEQLSKRPDIELDYRNITESTARLKEFLAYRDHEAMFAEVIKEGRIGIPFFILEDGTKTFQVSDFLDSESGKSKEISAPEQTETNLEVNACSLDGKGKC</sequence>
<proteinExistence type="predicted"/>
<organism evidence="1 2">
    <name type="scientific">Anaerocolumna cellulosilytica</name>
    <dbReference type="NCBI Taxonomy" id="433286"/>
    <lineage>
        <taxon>Bacteria</taxon>
        <taxon>Bacillati</taxon>
        <taxon>Bacillota</taxon>
        <taxon>Clostridia</taxon>
        <taxon>Lachnospirales</taxon>
        <taxon>Lachnospiraceae</taxon>
        <taxon>Anaerocolumna</taxon>
    </lineage>
</organism>